<gene>
    <name evidence="1" type="ORF">N478_23970</name>
</gene>
<accession>A0A162C7Q9</accession>
<sequence>MAKQSIFNAQMKVRLSQNLVATQQASDVSANTGELVRTPKGAQLLKYARKCRGFTQAESAACYGIEERTLRRWENNEYNPRWNDVISLIEDVYLMNITQAIDGVRNNPELVA</sequence>
<dbReference type="SUPFAM" id="SSF47413">
    <property type="entry name" value="lambda repressor-like DNA-binding domains"/>
    <property type="match status" value="1"/>
</dbReference>
<dbReference type="InterPro" id="IPR010982">
    <property type="entry name" value="Lambda_DNA-bd_dom_sf"/>
</dbReference>
<reference evidence="1 2" key="1">
    <citation type="submission" date="2013-07" db="EMBL/GenBank/DDBJ databases">
        <title>Comparative Genomic and Metabolomic Analysis of Twelve Strains of Pseudoalteromonas luteoviolacea.</title>
        <authorList>
            <person name="Vynne N.G."/>
            <person name="Mansson M."/>
            <person name="Gram L."/>
        </authorList>
    </citation>
    <scope>NUCLEOTIDE SEQUENCE [LARGE SCALE GENOMIC DNA]</scope>
    <source>
        <strain evidence="1 2">S4060-1</strain>
    </source>
</reference>
<dbReference type="RefSeq" id="WP_231101508.1">
    <property type="nucleotide sequence ID" value="NZ_AUXX01000033.1"/>
</dbReference>
<dbReference type="GO" id="GO:0003677">
    <property type="term" value="F:DNA binding"/>
    <property type="evidence" value="ECO:0007669"/>
    <property type="project" value="InterPro"/>
</dbReference>
<organism evidence="1 2">
    <name type="scientific">Pseudoalteromonas luteoviolacea S4060-1</name>
    <dbReference type="NCBI Taxonomy" id="1365257"/>
    <lineage>
        <taxon>Bacteria</taxon>
        <taxon>Pseudomonadati</taxon>
        <taxon>Pseudomonadota</taxon>
        <taxon>Gammaproteobacteria</taxon>
        <taxon>Alteromonadales</taxon>
        <taxon>Pseudoalteromonadaceae</taxon>
        <taxon>Pseudoalteromonas</taxon>
    </lineage>
</organism>
<comment type="caution">
    <text evidence="1">The sequence shown here is derived from an EMBL/GenBank/DDBJ whole genome shotgun (WGS) entry which is preliminary data.</text>
</comment>
<dbReference type="CDD" id="cd00093">
    <property type="entry name" value="HTH_XRE"/>
    <property type="match status" value="1"/>
</dbReference>
<dbReference type="Gene3D" id="1.10.260.40">
    <property type="entry name" value="lambda repressor-like DNA-binding domains"/>
    <property type="match status" value="1"/>
</dbReference>
<dbReference type="EMBL" id="AUXX01000033">
    <property type="protein sequence ID" value="KZN63600.1"/>
    <property type="molecule type" value="Genomic_DNA"/>
</dbReference>
<evidence type="ECO:0008006" key="3">
    <source>
        <dbReference type="Google" id="ProtNLM"/>
    </source>
</evidence>
<dbReference type="InterPro" id="IPR001387">
    <property type="entry name" value="Cro/C1-type_HTH"/>
</dbReference>
<evidence type="ECO:0000313" key="2">
    <source>
        <dbReference type="Proteomes" id="UP000076661"/>
    </source>
</evidence>
<name>A0A162C7Q9_9GAMM</name>
<dbReference type="AlphaFoldDB" id="A0A162C7Q9"/>
<proteinExistence type="predicted"/>
<protein>
    <recommendedName>
        <fullName evidence="3">Transciptional regulator</fullName>
    </recommendedName>
</protein>
<dbReference type="PATRIC" id="fig|1365257.3.peg.3606"/>
<dbReference type="Proteomes" id="UP000076661">
    <property type="component" value="Unassembled WGS sequence"/>
</dbReference>
<evidence type="ECO:0000313" key="1">
    <source>
        <dbReference type="EMBL" id="KZN63600.1"/>
    </source>
</evidence>